<organism evidence="4 6">
    <name type="scientific">Lactiplantibacillus plantarum</name>
    <name type="common">Lactobacillus plantarum</name>
    <dbReference type="NCBI Taxonomy" id="1590"/>
    <lineage>
        <taxon>Bacteria</taxon>
        <taxon>Bacillati</taxon>
        <taxon>Bacillota</taxon>
        <taxon>Bacilli</taxon>
        <taxon>Lactobacillales</taxon>
        <taxon>Lactobacillaceae</taxon>
        <taxon>Lactiplantibacillus</taxon>
    </lineage>
</organism>
<evidence type="ECO:0000313" key="8">
    <source>
        <dbReference type="Proteomes" id="UP000595466"/>
    </source>
</evidence>
<sequence length="90" mass="10477">MRRLLMKGIRFYQRAFSAFSPAHCRYYPTCSNYTLEAIDRFGAVKGVLMGVARILRCQPLVKGGFDPVPAHFSLRRNPQYKEEDHRGKKR</sequence>
<evidence type="ECO:0000313" key="3">
    <source>
        <dbReference type="EMBL" id="KZU01354.1"/>
    </source>
</evidence>
<dbReference type="Proteomes" id="UP000076882">
    <property type="component" value="Unassembled WGS sequence"/>
</dbReference>
<dbReference type="Proteomes" id="UP000595466">
    <property type="component" value="Chromosome"/>
</dbReference>
<reference evidence="5 8" key="2">
    <citation type="submission" date="2020-12" db="EMBL/GenBank/DDBJ databases">
        <title>Whole genome sequencing of Lactobacillus plantarum PC518.</title>
        <authorList>
            <person name="Guo Q."/>
        </authorList>
    </citation>
    <scope>NUCLEOTIDE SEQUENCE [LARGE SCALE GENOMIC DNA]</scope>
    <source>
        <strain evidence="5 8">PC518</strain>
    </source>
</reference>
<evidence type="ECO:0000313" key="4">
    <source>
        <dbReference type="EMBL" id="KZU93938.1"/>
    </source>
</evidence>
<protein>
    <recommendedName>
        <fullName evidence="1">Putative membrane protein insertion efficiency factor</fullName>
    </recommendedName>
</protein>
<accession>A0A0G9FA54</accession>
<dbReference type="AlphaFoldDB" id="A0A0G9FA54"/>
<dbReference type="PATRIC" id="fig|1590.142.peg.2171"/>
<evidence type="ECO:0000313" key="7">
    <source>
        <dbReference type="Proteomes" id="UP000076989"/>
    </source>
</evidence>
<dbReference type="GeneID" id="77215736"/>
<dbReference type="HAMAP" id="MF_00386">
    <property type="entry name" value="UPF0161_YidD"/>
    <property type="match status" value="1"/>
</dbReference>
<reference evidence="6 7" key="1">
    <citation type="submission" date="2016-03" db="EMBL/GenBank/DDBJ databases">
        <title>Comparative genomics of 54 Lactobacillus plantarum strains reveals genomic uncoupling from niche constraints.</title>
        <authorList>
            <person name="Martino M.E."/>
        </authorList>
    </citation>
    <scope>NUCLEOTIDE SEQUENCE [LARGE SCALE GENOMIC DNA]</scope>
    <source>
        <strain evidence="4 6">19.1</strain>
        <strain evidence="3 7">Nizo2260</strain>
    </source>
</reference>
<evidence type="ECO:0000313" key="6">
    <source>
        <dbReference type="Proteomes" id="UP000076882"/>
    </source>
</evidence>
<comment type="function">
    <text evidence="1">Could be involved in insertion of integral membrane proteins into the membrane.</text>
</comment>
<dbReference type="EMBL" id="CP066817">
    <property type="protein sequence ID" value="QQM61966.1"/>
    <property type="molecule type" value="Genomic_DNA"/>
</dbReference>
<dbReference type="EMBL" id="LUXM01000033">
    <property type="protein sequence ID" value="KZU93938.1"/>
    <property type="molecule type" value="Genomic_DNA"/>
</dbReference>
<dbReference type="NCBIfam" id="TIGR00278">
    <property type="entry name" value="membrane protein insertion efficiency factor YidD"/>
    <property type="match status" value="1"/>
</dbReference>
<dbReference type="Pfam" id="PF01809">
    <property type="entry name" value="YidD"/>
    <property type="match status" value="1"/>
</dbReference>
<proteinExistence type="inferred from homology"/>
<dbReference type="GO" id="GO:0005886">
    <property type="term" value="C:plasma membrane"/>
    <property type="evidence" value="ECO:0007669"/>
    <property type="project" value="UniProtKB-SubCell"/>
</dbReference>
<dbReference type="OMA" id="FHPGGHD"/>
<name>A0A0G9FA54_LACPN</name>
<dbReference type="PANTHER" id="PTHR33383:SF1">
    <property type="entry name" value="MEMBRANE PROTEIN INSERTION EFFICIENCY FACTOR-RELATED"/>
    <property type="match status" value="1"/>
</dbReference>
<gene>
    <name evidence="5" type="primary">yidD</name>
    <name evidence="5" type="ORF">JH395_05275</name>
    <name evidence="4" type="ORF">Lp19_1912</name>
    <name evidence="3" type="ORF">Nizo2260_3078</name>
</gene>
<dbReference type="KEGG" id="lpb:SH83_10105"/>
<feature type="compositionally biased region" description="Basic and acidic residues" evidence="2">
    <location>
        <begin position="79"/>
        <end position="90"/>
    </location>
</feature>
<feature type="region of interest" description="Disordered" evidence="2">
    <location>
        <begin position="68"/>
        <end position="90"/>
    </location>
</feature>
<dbReference type="EMBL" id="LUWI01000041">
    <property type="protein sequence ID" value="KZU01354.1"/>
    <property type="molecule type" value="Genomic_DNA"/>
</dbReference>
<evidence type="ECO:0000313" key="5">
    <source>
        <dbReference type="EMBL" id="QQM61966.1"/>
    </source>
</evidence>
<keyword evidence="1" id="KW-0472">Membrane</keyword>
<comment type="similarity">
    <text evidence="1">Belongs to the UPF0161 family.</text>
</comment>
<evidence type="ECO:0000256" key="1">
    <source>
        <dbReference type="HAMAP-Rule" id="MF_00386"/>
    </source>
</evidence>
<evidence type="ECO:0000256" key="2">
    <source>
        <dbReference type="SAM" id="MobiDB-lite"/>
    </source>
</evidence>
<dbReference type="RefSeq" id="WP_003644657.1">
    <property type="nucleotide sequence ID" value="NZ_AP018405.1"/>
</dbReference>
<dbReference type="PANTHER" id="PTHR33383">
    <property type="entry name" value="MEMBRANE PROTEIN INSERTION EFFICIENCY FACTOR-RELATED"/>
    <property type="match status" value="1"/>
</dbReference>
<keyword evidence="1" id="KW-1003">Cell membrane</keyword>
<comment type="subcellular location">
    <subcellularLocation>
        <location evidence="1">Cell membrane</location>
        <topology evidence="1">Peripheral membrane protein</topology>
        <orientation evidence="1">Cytoplasmic side</orientation>
    </subcellularLocation>
</comment>
<dbReference type="SMART" id="SM01234">
    <property type="entry name" value="Haemolytic"/>
    <property type="match status" value="1"/>
</dbReference>
<dbReference type="InterPro" id="IPR002696">
    <property type="entry name" value="Membr_insert_effic_factor_YidD"/>
</dbReference>
<dbReference type="Proteomes" id="UP000076989">
    <property type="component" value="Unassembled WGS sequence"/>
</dbReference>